<evidence type="ECO:0008006" key="2">
    <source>
        <dbReference type="Google" id="ProtNLM"/>
    </source>
</evidence>
<dbReference type="EMBL" id="HACM01004234">
    <property type="protein sequence ID" value="CRZ04676.1"/>
    <property type="molecule type" value="Transcribed_RNA"/>
</dbReference>
<dbReference type="InterPro" id="IPR029063">
    <property type="entry name" value="SAM-dependent_MTases_sf"/>
</dbReference>
<name>A0A0H5QSY7_9EUKA</name>
<reference evidence="1" key="1">
    <citation type="submission" date="2015-04" db="EMBL/GenBank/DDBJ databases">
        <title>The genome sequence of the plant pathogenic Rhizarian Plasmodiophora brassicae reveals insights in its biotrophic life cycle and the origin of chitin synthesis.</title>
        <authorList>
            <person name="Schwelm A."/>
            <person name="Fogelqvist J."/>
            <person name="Knaust A."/>
            <person name="Julke S."/>
            <person name="Lilja T."/>
            <person name="Dhandapani V."/>
            <person name="Bonilla-Rosso G."/>
            <person name="Karlsson M."/>
            <person name="Shevchenko A."/>
            <person name="Choi S.R."/>
            <person name="Kim H.G."/>
            <person name="Park J.Y."/>
            <person name="Lim Y.P."/>
            <person name="Ludwig-Muller J."/>
            <person name="Dixelius C."/>
        </authorList>
    </citation>
    <scope>NUCLEOTIDE SEQUENCE</scope>
    <source>
        <tissue evidence="1">Potato root galls</tissue>
    </source>
</reference>
<sequence>MTAKAMLAEAVELLTARFEMLGGAWAFPYVGVAIDKALKFHNIEELDQIWNQCCIAAETIQIMPALQRLMIANISGAIGCRLLLREDFDRLEDADSELCEQVSKTFDAVLQRSDDNLLIISCLNQLGTACNIFHERVFTANSVFSRLLTLIAARSDEDRQVRFQQIITNALPSSAVVIDMINYRDLHQAIATQRRSPSEDQLLYHVLNVRLSKFLPNSLVRVSSIVWLMTKHPFALDISVEDLSAILHSFVEQLSSTYGANDWINKVFGHKQLDIGELAAYAMAIDGVWPDCQTDKIWFDERVAWLHSVMGLILDNSNAQLILILAGLQQLNANLCHAFDLFIPPELTVKSVADLISDFEAKLLKLHLLTVQWPSFSMVWKHKIGNAKTTRVLAIALLELESHIRTQAVIMAWLHRFGFWSFPLFAIARDESTSEDFVTIRNSVIELAKSLPKEFVIPHFHDRRIHNWLRQVSESKYSYALAELLVDLETVMEHQATSSAWLDFRLQWGVLVHSSFTPSTLALCLLDLEKHLSEDIVFDRPRWRSALTSIATSDEPGRIAIIKRHVGHLFAAIRRIHWAPEFRERVQLDNTGHSSFFTSLSASRTSLHVVFLVYQAASMIMSPSESHLTEGWVAALNAAFNSFLLSACLISFDMDLPDGIFGAEIQERLKWRSGFRNVRLWHASNHVRCLREIMMSLEDHIECSAMFDSWDIDRENWKRLVSYQTNNHDLVPCLDILKANLKQDIRVEVENSRFEDYLLAFDRCLPDIALNPEWNRIRDICRIYLKKDASPFSPLIAVSSCIASLLQNTVCDGKYSTETRIVMSLDIESLKKMMEDFGAFSSMRDWNVLWGAHYPIWQRAIRDAELPSDLAFPVLTVLQFLNAAKSASPCHLSHFFRRILEVWELVLFTVIPIRSLGCEVARSANTSLSKMDMEFSRRRRIDMSLDELLPVGILRAIDFEHAHVKSATTFADLGMGFGQAILQVFSCSTSLKKCIGVEAAESRFAKATLSASTLPSCEVLLNDKKEFVLSSAQQSILDLRCGDLFDCEDGIKSDIVLLYINLNPSMHRRLCNFILRMQSGARLITNFDVPTLFSSLSLDPAPFAQLAINQCNHDRFLASSSPVVGLRLFIFVKH</sequence>
<organism evidence="1">
    <name type="scientific">Spongospora subterranea</name>
    <dbReference type="NCBI Taxonomy" id="70186"/>
    <lineage>
        <taxon>Eukaryota</taxon>
        <taxon>Sar</taxon>
        <taxon>Rhizaria</taxon>
        <taxon>Endomyxa</taxon>
        <taxon>Phytomyxea</taxon>
        <taxon>Plasmodiophorida</taxon>
        <taxon>Plasmodiophoridae</taxon>
        <taxon>Spongospora</taxon>
    </lineage>
</organism>
<proteinExistence type="predicted"/>
<accession>A0A0H5QSY7</accession>
<evidence type="ECO:0000313" key="1">
    <source>
        <dbReference type="EMBL" id="CRZ04676.1"/>
    </source>
</evidence>
<protein>
    <recommendedName>
        <fullName evidence="2">DOT1 domain-containing protein</fullName>
    </recommendedName>
</protein>
<dbReference type="Gene3D" id="3.40.50.150">
    <property type="entry name" value="Vaccinia Virus protein VP39"/>
    <property type="match status" value="1"/>
</dbReference>
<dbReference type="AlphaFoldDB" id="A0A0H5QSY7"/>